<feature type="compositionally biased region" description="Gly residues" evidence="3">
    <location>
        <begin position="216"/>
        <end position="232"/>
    </location>
</feature>
<keyword evidence="1 5" id="KW-0413">Isomerase</keyword>
<dbReference type="GO" id="GO:0004602">
    <property type="term" value="F:glutathione peroxidase activity"/>
    <property type="evidence" value="ECO:0007669"/>
    <property type="project" value="TreeGrafter"/>
</dbReference>
<dbReference type="GO" id="GO:0018845">
    <property type="term" value="F:2-hydroxychromene-2-carboxylate isomerase activity"/>
    <property type="evidence" value="ECO:0007669"/>
    <property type="project" value="UniProtKB-UniRule"/>
</dbReference>
<dbReference type="SUPFAM" id="SSF52833">
    <property type="entry name" value="Thioredoxin-like"/>
    <property type="match status" value="1"/>
</dbReference>
<dbReference type="GO" id="GO:0006749">
    <property type="term" value="P:glutathione metabolic process"/>
    <property type="evidence" value="ECO:0007669"/>
    <property type="project" value="TreeGrafter"/>
</dbReference>
<comment type="caution">
    <text evidence="5">The sequence shown here is derived from an EMBL/GenBank/DDBJ whole genome shotgun (WGS) entry which is preliminary data.</text>
</comment>
<comment type="similarity">
    <text evidence="1">Belongs to the GST superfamily. NadH family.</text>
</comment>
<dbReference type="Proteomes" id="UP000580474">
    <property type="component" value="Unassembled WGS sequence"/>
</dbReference>
<reference evidence="5 6" key="1">
    <citation type="submission" date="2020-08" db="EMBL/GenBank/DDBJ databases">
        <title>Sequencing the genomes of 1000 actinobacteria strains.</title>
        <authorList>
            <person name="Klenk H.-P."/>
        </authorList>
    </citation>
    <scope>NUCLEOTIDE SEQUENCE [LARGE SCALE GENOMIC DNA]</scope>
    <source>
        <strain evidence="5 6">DSM 45582</strain>
    </source>
</reference>
<dbReference type="InterPro" id="IPR014440">
    <property type="entry name" value="HCCAis_GSTk"/>
</dbReference>
<dbReference type="RefSeq" id="WP_184476621.1">
    <property type="nucleotide sequence ID" value="NZ_JACHIV010000001.1"/>
</dbReference>
<feature type="active site" description="Nucleophile" evidence="2">
    <location>
        <position position="15"/>
    </location>
</feature>
<gene>
    <name evidence="5" type="ORF">BJ969_000318</name>
</gene>
<evidence type="ECO:0000256" key="2">
    <source>
        <dbReference type="PIRSR" id="PIRSR006386-1"/>
    </source>
</evidence>
<dbReference type="PANTHER" id="PTHR42943">
    <property type="entry name" value="GLUTATHIONE S-TRANSFERASE KAPPA"/>
    <property type="match status" value="1"/>
</dbReference>
<dbReference type="InterPro" id="IPR051924">
    <property type="entry name" value="GST_Kappa/NadH"/>
</dbReference>
<dbReference type="Pfam" id="PF01323">
    <property type="entry name" value="DSBA"/>
    <property type="match status" value="1"/>
</dbReference>
<protein>
    <recommendedName>
        <fullName evidence="1">2-hydroxychromene-2-carboxylate isomerase</fullName>
        <ecNumber evidence="1">5.99.1.4</ecNumber>
    </recommendedName>
</protein>
<keyword evidence="6" id="KW-1185">Reference proteome</keyword>
<dbReference type="EMBL" id="JACHIV010000001">
    <property type="protein sequence ID" value="MBB5067230.1"/>
    <property type="molecule type" value="Genomic_DNA"/>
</dbReference>
<evidence type="ECO:0000313" key="6">
    <source>
        <dbReference type="Proteomes" id="UP000580474"/>
    </source>
</evidence>
<dbReference type="EC" id="5.99.1.4" evidence="1"/>
<dbReference type="PIRSF" id="PIRSF006386">
    <property type="entry name" value="HCCAis_GSTk"/>
    <property type="match status" value="1"/>
</dbReference>
<evidence type="ECO:0000256" key="1">
    <source>
        <dbReference type="PIRNR" id="PIRNR006386"/>
    </source>
</evidence>
<dbReference type="AlphaFoldDB" id="A0A840N5G5"/>
<evidence type="ECO:0000256" key="3">
    <source>
        <dbReference type="SAM" id="MobiDB-lite"/>
    </source>
</evidence>
<dbReference type="GO" id="GO:0004364">
    <property type="term" value="F:glutathione transferase activity"/>
    <property type="evidence" value="ECO:0007669"/>
    <property type="project" value="TreeGrafter"/>
</dbReference>
<proteinExistence type="inferred from homology"/>
<sequence>MSTARGPRFYFSLRSPYSWLAYREIRERHPGLVDRLDWIPFWEPDERSTELLAQRGGRFPYAAMSRAKHLYVLQDVARLAKARGLRVSWPVDRDPVWEVAHLPYFLALRAGRGHDYISLVYRARWEEGRDVSDPAVIAEIGAELGLDPARVAGAVDDEELRAEGVGSLLRVCREGVFGVPFFIAGREKFWGLDRLEPFLAALPDGAGTAAIPGVGPESGWGSVDGGHAGGCG</sequence>
<feature type="region of interest" description="Disordered" evidence="3">
    <location>
        <begin position="213"/>
        <end position="232"/>
    </location>
</feature>
<organism evidence="5 6">
    <name type="scientific">Saccharopolyspora gloriosae</name>
    <dbReference type="NCBI Taxonomy" id="455344"/>
    <lineage>
        <taxon>Bacteria</taxon>
        <taxon>Bacillati</taxon>
        <taxon>Actinomycetota</taxon>
        <taxon>Actinomycetes</taxon>
        <taxon>Pseudonocardiales</taxon>
        <taxon>Pseudonocardiaceae</taxon>
        <taxon>Saccharopolyspora</taxon>
    </lineage>
</organism>
<name>A0A840N5G5_9PSEU</name>
<dbReference type="InterPro" id="IPR036249">
    <property type="entry name" value="Thioredoxin-like_sf"/>
</dbReference>
<dbReference type="PANTHER" id="PTHR42943:SF2">
    <property type="entry name" value="GLUTATHIONE S-TRANSFERASE KAPPA 1"/>
    <property type="match status" value="1"/>
</dbReference>
<accession>A0A840N5G5</accession>
<evidence type="ECO:0000259" key="4">
    <source>
        <dbReference type="Pfam" id="PF01323"/>
    </source>
</evidence>
<dbReference type="InterPro" id="IPR001853">
    <property type="entry name" value="DSBA-like_thioredoxin_dom"/>
</dbReference>
<feature type="domain" description="DSBA-like thioredoxin" evidence="4">
    <location>
        <begin position="9"/>
        <end position="202"/>
    </location>
</feature>
<evidence type="ECO:0000313" key="5">
    <source>
        <dbReference type="EMBL" id="MBB5067230.1"/>
    </source>
</evidence>
<comment type="catalytic activity">
    <reaction evidence="1">
        <text>2-hydroxychromene-2-carboxylate = (3E)-4-(2-hydroxyphenyl)-2-oxobut-3-enoate</text>
        <dbReference type="Rhea" id="RHEA:27401"/>
        <dbReference type="ChEBI" id="CHEBI:59350"/>
        <dbReference type="ChEBI" id="CHEBI:59353"/>
        <dbReference type="EC" id="5.99.1.4"/>
    </reaction>
</comment>
<dbReference type="Gene3D" id="3.40.30.10">
    <property type="entry name" value="Glutaredoxin"/>
    <property type="match status" value="1"/>
</dbReference>